<sequence length="257" mass="27860">MMNNITSYCIELTPGQLDYLAGSKYGIDRMKILHCLISAVVLKETIYSIKGFTTTLQAGQGIMSEVDLSNRLHYDKKTISRVLDRMNELGIVATTQSNRTSVHSLKCVLAWIVGGSLVANPFHVHTSSHPLPIDDSDNTDSNNHSLPSAIAGTKKGNTSSQNIPTCKKAKARNDEDCFSLFPLFDAEPPIFSDDGELLQAPSPSNPEGTSSRQERKNNQEEPPSGDVDGNDTKGSCISDCSPRPAAMEGDETASHTF</sequence>
<dbReference type="EMBL" id="JANDWN010000038">
    <property type="protein sequence ID" value="MCP9600755.1"/>
    <property type="molecule type" value="Genomic_DNA"/>
</dbReference>
<evidence type="ECO:0000313" key="2">
    <source>
        <dbReference type="EMBL" id="MCP9600755.1"/>
    </source>
</evidence>
<comment type="caution">
    <text evidence="2">The sequence shown here is derived from an EMBL/GenBank/DDBJ whole genome shotgun (WGS) entry which is preliminary data.</text>
</comment>
<dbReference type="Proteomes" id="UP001204486">
    <property type="component" value="Unassembled WGS sequence"/>
</dbReference>
<reference evidence="2" key="1">
    <citation type="submission" date="2022-07" db="EMBL/GenBank/DDBJ databases">
        <title>Prevotella copri.</title>
        <authorList>
            <person name="Yang C."/>
        </authorList>
    </citation>
    <scope>NUCLEOTIDE SEQUENCE</scope>
    <source>
        <strain evidence="2">HF1476</strain>
    </source>
</reference>
<dbReference type="RefSeq" id="WP_254974652.1">
    <property type="nucleotide sequence ID" value="NZ_JANDWK010000037.1"/>
</dbReference>
<name>A0AAW5IWS7_9BACT</name>
<dbReference type="AlphaFoldDB" id="A0AAW5IWS7"/>
<protein>
    <submittedName>
        <fullName evidence="2">Uncharacterized protein</fullName>
    </submittedName>
</protein>
<evidence type="ECO:0000256" key="1">
    <source>
        <dbReference type="SAM" id="MobiDB-lite"/>
    </source>
</evidence>
<accession>A0AAW5IWS7</accession>
<feature type="region of interest" description="Disordered" evidence="1">
    <location>
        <begin position="133"/>
        <end position="168"/>
    </location>
</feature>
<gene>
    <name evidence="2" type="ORF">NNC55_12445</name>
</gene>
<evidence type="ECO:0000313" key="3">
    <source>
        <dbReference type="Proteomes" id="UP001204486"/>
    </source>
</evidence>
<feature type="compositionally biased region" description="Polar residues" evidence="1">
    <location>
        <begin position="155"/>
        <end position="164"/>
    </location>
</feature>
<feature type="region of interest" description="Disordered" evidence="1">
    <location>
        <begin position="190"/>
        <end position="257"/>
    </location>
</feature>
<proteinExistence type="predicted"/>
<organism evidence="2 3">
    <name type="scientific">Segatella copri</name>
    <dbReference type="NCBI Taxonomy" id="165179"/>
    <lineage>
        <taxon>Bacteria</taxon>
        <taxon>Pseudomonadati</taxon>
        <taxon>Bacteroidota</taxon>
        <taxon>Bacteroidia</taxon>
        <taxon>Bacteroidales</taxon>
        <taxon>Prevotellaceae</taxon>
        <taxon>Segatella</taxon>
    </lineage>
</organism>
<feature type="compositionally biased region" description="Polar residues" evidence="1">
    <location>
        <begin position="201"/>
        <end position="211"/>
    </location>
</feature>